<feature type="chain" id="PRO_5040357379" description="GH18 domain-containing protein" evidence="10">
    <location>
        <begin position="20"/>
        <end position="482"/>
    </location>
</feature>
<comment type="similarity">
    <text evidence="8">Belongs to the glycosyl hydrolase 18 family.</text>
</comment>
<comment type="catalytic activity">
    <reaction evidence="1">
        <text>Random endo-hydrolysis of N-acetyl-beta-D-glucosaminide (1-&gt;4)-beta-linkages in chitin and chitodextrins.</text>
        <dbReference type="EC" id="3.2.1.14"/>
    </reaction>
</comment>
<feature type="compositionally biased region" description="Polar residues" evidence="9">
    <location>
        <begin position="58"/>
        <end position="71"/>
    </location>
</feature>
<keyword evidence="6" id="KW-0624">Polysaccharide degradation</keyword>
<dbReference type="AlphaFoldDB" id="A0A9P7UY80"/>
<reference evidence="12" key="1">
    <citation type="journal article" date="2021" name="Genome Biol. Evol.">
        <title>The assembled and annotated genome of the fairy-ring fungus Marasmius oreades.</title>
        <authorList>
            <person name="Hiltunen M."/>
            <person name="Ament-Velasquez S.L."/>
            <person name="Johannesson H."/>
        </authorList>
    </citation>
    <scope>NUCLEOTIDE SEQUENCE</scope>
    <source>
        <strain evidence="12">03SP1</strain>
    </source>
</reference>
<evidence type="ECO:0000313" key="12">
    <source>
        <dbReference type="EMBL" id="KAG7096817.1"/>
    </source>
</evidence>
<proteinExistence type="inferred from homology"/>
<dbReference type="InterPro" id="IPR001579">
    <property type="entry name" value="Glyco_hydro_18_chit_AS"/>
</dbReference>
<feature type="domain" description="GH18" evidence="11">
    <location>
        <begin position="112"/>
        <end position="482"/>
    </location>
</feature>
<dbReference type="EMBL" id="CM032182">
    <property type="protein sequence ID" value="KAG7096817.1"/>
    <property type="molecule type" value="Genomic_DNA"/>
</dbReference>
<dbReference type="KEGG" id="more:E1B28_004226"/>
<evidence type="ECO:0000256" key="2">
    <source>
        <dbReference type="ARBA" id="ARBA00022801"/>
    </source>
</evidence>
<evidence type="ECO:0000256" key="7">
    <source>
        <dbReference type="RuleBase" id="RU000489"/>
    </source>
</evidence>
<feature type="signal peptide" evidence="10">
    <location>
        <begin position="1"/>
        <end position="19"/>
    </location>
</feature>
<dbReference type="PROSITE" id="PS51910">
    <property type="entry name" value="GH18_2"/>
    <property type="match status" value="1"/>
</dbReference>
<feature type="region of interest" description="Disordered" evidence="9">
    <location>
        <begin position="36"/>
        <end position="71"/>
    </location>
</feature>
<sequence>MRFLDLYIVHLASFGVLQAISTSSIISSTPAVLSEQSGSTSSSSSSSNQTPSSSFTSAITPNSTQSPTPSFNNTSLEMNQWSVHDNEAVFNVPKIEITALNGDELFVTTDLYLVMAYYSSWLSDILPPDEIDYSRFDIVFYAFIIPDSSHNLGFAGESPDVLTQLVDHAHKHEKKVLISIGGWTGSAHFSSAVENEEQRRLFANNIDDFYRKYNLDGIDIDWEYPGRQGDPGNELDSSDSANFLEFLKLLRSVLPPNAKITAAATTLPFAGPAGQPMEDVSEFANVLDWVLLMNYDTWGTTSNPGPNAPLSDTCNNSTQSASSAAAGFNAWTNAGFPARQLVLGLPSYGYISESTQTHLRTRSDGPSVSDSDDFTRLKIPEGGDQGSVSVREMVKQGALVQNGSELTAAGGFTSEWDECSSTPFLRSQKAKQVVPFDNARSIGMKAEFVRRTRMRGVNFFDLQGDTNSYVLVDAARRVLGRC</sequence>
<dbReference type="PROSITE" id="PS01095">
    <property type="entry name" value="GH18_1"/>
    <property type="match status" value="1"/>
</dbReference>
<evidence type="ECO:0000259" key="11">
    <source>
        <dbReference type="PROSITE" id="PS51910"/>
    </source>
</evidence>
<dbReference type="Proteomes" id="UP001049176">
    <property type="component" value="Chromosome 2"/>
</dbReference>
<dbReference type="GO" id="GO:0008061">
    <property type="term" value="F:chitin binding"/>
    <property type="evidence" value="ECO:0007669"/>
    <property type="project" value="InterPro"/>
</dbReference>
<dbReference type="SMART" id="SM00636">
    <property type="entry name" value="Glyco_18"/>
    <property type="match status" value="1"/>
</dbReference>
<gene>
    <name evidence="12" type="ORF">E1B28_004226</name>
</gene>
<dbReference type="InterPro" id="IPR017853">
    <property type="entry name" value="GH"/>
</dbReference>
<dbReference type="PANTHER" id="PTHR11177">
    <property type="entry name" value="CHITINASE"/>
    <property type="match status" value="1"/>
</dbReference>
<evidence type="ECO:0000256" key="4">
    <source>
        <dbReference type="ARBA" id="ARBA00023277"/>
    </source>
</evidence>
<protein>
    <recommendedName>
        <fullName evidence="11">GH18 domain-containing protein</fullName>
    </recommendedName>
</protein>
<evidence type="ECO:0000256" key="6">
    <source>
        <dbReference type="ARBA" id="ARBA00023326"/>
    </source>
</evidence>
<evidence type="ECO:0000256" key="9">
    <source>
        <dbReference type="SAM" id="MobiDB-lite"/>
    </source>
</evidence>
<evidence type="ECO:0000313" key="13">
    <source>
        <dbReference type="Proteomes" id="UP001049176"/>
    </source>
</evidence>
<dbReference type="GO" id="GO:0000272">
    <property type="term" value="P:polysaccharide catabolic process"/>
    <property type="evidence" value="ECO:0007669"/>
    <property type="project" value="UniProtKB-KW"/>
</dbReference>
<feature type="region of interest" description="Disordered" evidence="9">
    <location>
        <begin position="356"/>
        <end position="383"/>
    </location>
</feature>
<dbReference type="RefSeq" id="XP_043013287.1">
    <property type="nucleotide sequence ID" value="XM_043148687.1"/>
</dbReference>
<evidence type="ECO:0000256" key="8">
    <source>
        <dbReference type="RuleBase" id="RU004453"/>
    </source>
</evidence>
<evidence type="ECO:0000256" key="3">
    <source>
        <dbReference type="ARBA" id="ARBA00023024"/>
    </source>
</evidence>
<accession>A0A9P7UY80</accession>
<dbReference type="InterPro" id="IPR001223">
    <property type="entry name" value="Glyco_hydro18_cat"/>
</dbReference>
<dbReference type="Gene3D" id="3.20.20.80">
    <property type="entry name" value="Glycosidases"/>
    <property type="match status" value="1"/>
</dbReference>
<feature type="compositionally biased region" description="Polar residues" evidence="9">
    <location>
        <begin position="356"/>
        <end position="369"/>
    </location>
</feature>
<dbReference type="PANTHER" id="PTHR11177:SF392">
    <property type="entry name" value="HAP41P"/>
    <property type="match status" value="1"/>
</dbReference>
<name>A0A9P7UY80_9AGAR</name>
<keyword evidence="4" id="KW-0119">Carbohydrate metabolism</keyword>
<dbReference type="SUPFAM" id="SSF51445">
    <property type="entry name" value="(Trans)glycosidases"/>
    <property type="match status" value="1"/>
</dbReference>
<dbReference type="OrthoDB" id="73875at2759"/>
<organism evidence="12 13">
    <name type="scientific">Marasmius oreades</name>
    <name type="common">fairy-ring Marasmius</name>
    <dbReference type="NCBI Taxonomy" id="181124"/>
    <lineage>
        <taxon>Eukaryota</taxon>
        <taxon>Fungi</taxon>
        <taxon>Dikarya</taxon>
        <taxon>Basidiomycota</taxon>
        <taxon>Agaricomycotina</taxon>
        <taxon>Agaricomycetes</taxon>
        <taxon>Agaricomycetidae</taxon>
        <taxon>Agaricales</taxon>
        <taxon>Marasmiineae</taxon>
        <taxon>Marasmiaceae</taxon>
        <taxon>Marasmius</taxon>
    </lineage>
</organism>
<evidence type="ECO:0000256" key="1">
    <source>
        <dbReference type="ARBA" id="ARBA00000822"/>
    </source>
</evidence>
<feature type="compositionally biased region" description="Low complexity" evidence="9">
    <location>
        <begin position="36"/>
        <end position="57"/>
    </location>
</feature>
<dbReference type="GO" id="GO:0008843">
    <property type="term" value="F:endochitinase activity"/>
    <property type="evidence" value="ECO:0007669"/>
    <property type="project" value="UniProtKB-EC"/>
</dbReference>
<evidence type="ECO:0000256" key="5">
    <source>
        <dbReference type="ARBA" id="ARBA00023295"/>
    </source>
</evidence>
<dbReference type="GO" id="GO:0006032">
    <property type="term" value="P:chitin catabolic process"/>
    <property type="evidence" value="ECO:0007669"/>
    <property type="project" value="UniProtKB-KW"/>
</dbReference>
<dbReference type="InterPro" id="IPR011583">
    <property type="entry name" value="Chitinase_II/V-like_cat"/>
</dbReference>
<keyword evidence="10" id="KW-0732">Signal</keyword>
<evidence type="ECO:0000256" key="10">
    <source>
        <dbReference type="SAM" id="SignalP"/>
    </source>
</evidence>
<comment type="caution">
    <text evidence="12">The sequence shown here is derived from an EMBL/GenBank/DDBJ whole genome shotgun (WGS) entry which is preliminary data.</text>
</comment>
<dbReference type="InterPro" id="IPR050314">
    <property type="entry name" value="Glycosyl_Hydrlase_18"/>
</dbReference>
<dbReference type="Pfam" id="PF00704">
    <property type="entry name" value="Glyco_hydro_18"/>
    <property type="match status" value="1"/>
</dbReference>
<dbReference type="GeneID" id="66073302"/>
<keyword evidence="2 7" id="KW-0378">Hydrolase</keyword>
<dbReference type="GO" id="GO:0005576">
    <property type="term" value="C:extracellular region"/>
    <property type="evidence" value="ECO:0007669"/>
    <property type="project" value="TreeGrafter"/>
</dbReference>
<keyword evidence="3" id="KW-0146">Chitin degradation</keyword>
<keyword evidence="13" id="KW-1185">Reference proteome</keyword>
<keyword evidence="5 7" id="KW-0326">Glycosidase</keyword>